<dbReference type="EMBL" id="JAHYIQ010000009">
    <property type="protein sequence ID" value="KAK1129276.1"/>
    <property type="molecule type" value="Genomic_DNA"/>
</dbReference>
<evidence type="ECO:0000313" key="3">
    <source>
        <dbReference type="Proteomes" id="UP001177670"/>
    </source>
</evidence>
<feature type="region of interest" description="Disordered" evidence="1">
    <location>
        <begin position="48"/>
        <end position="82"/>
    </location>
</feature>
<accession>A0AA40G1D5</accession>
<feature type="compositionally biased region" description="Acidic residues" evidence="1">
    <location>
        <begin position="59"/>
        <end position="81"/>
    </location>
</feature>
<dbReference type="AlphaFoldDB" id="A0AA40G1D5"/>
<protein>
    <submittedName>
        <fullName evidence="2">Uncharacterized protein</fullName>
    </submittedName>
</protein>
<comment type="caution">
    <text evidence="2">The sequence shown here is derived from an EMBL/GenBank/DDBJ whole genome shotgun (WGS) entry which is preliminary data.</text>
</comment>
<dbReference type="Proteomes" id="UP001177670">
    <property type="component" value="Unassembled WGS sequence"/>
</dbReference>
<reference evidence="2" key="1">
    <citation type="submission" date="2021-10" db="EMBL/GenBank/DDBJ databases">
        <title>Melipona bicolor Genome sequencing and assembly.</title>
        <authorList>
            <person name="Araujo N.S."/>
            <person name="Arias M.C."/>
        </authorList>
    </citation>
    <scope>NUCLEOTIDE SEQUENCE</scope>
    <source>
        <strain evidence="2">USP_2M_L1-L4_2017</strain>
        <tissue evidence="2">Whole body</tissue>
    </source>
</reference>
<evidence type="ECO:0000313" key="2">
    <source>
        <dbReference type="EMBL" id="KAK1129276.1"/>
    </source>
</evidence>
<sequence>MGSSPSQAGSRLLKGDQSRVSEIFDWTTTRSCFGIDVKIRYKCARNVARARESRHHDNDDEDEDEDEDEDDDEDDDDDDGEWVVGWPKIPAIWCPHSISREPAIAACFLSLGSANSQLTSCLADVSNSTSLMEKASLLFALIRFFLLFPPSLSKTIQLLRSTKVSHRLML</sequence>
<gene>
    <name evidence="2" type="ORF">K0M31_020404</name>
</gene>
<feature type="compositionally biased region" description="Basic and acidic residues" evidence="1">
    <location>
        <begin position="49"/>
        <end position="58"/>
    </location>
</feature>
<name>A0AA40G1D5_9HYME</name>
<proteinExistence type="predicted"/>
<keyword evidence="3" id="KW-1185">Reference proteome</keyword>
<evidence type="ECO:0000256" key="1">
    <source>
        <dbReference type="SAM" id="MobiDB-lite"/>
    </source>
</evidence>
<organism evidence="2 3">
    <name type="scientific">Melipona bicolor</name>
    <dbReference type="NCBI Taxonomy" id="60889"/>
    <lineage>
        <taxon>Eukaryota</taxon>
        <taxon>Metazoa</taxon>
        <taxon>Ecdysozoa</taxon>
        <taxon>Arthropoda</taxon>
        <taxon>Hexapoda</taxon>
        <taxon>Insecta</taxon>
        <taxon>Pterygota</taxon>
        <taxon>Neoptera</taxon>
        <taxon>Endopterygota</taxon>
        <taxon>Hymenoptera</taxon>
        <taxon>Apocrita</taxon>
        <taxon>Aculeata</taxon>
        <taxon>Apoidea</taxon>
        <taxon>Anthophila</taxon>
        <taxon>Apidae</taxon>
        <taxon>Melipona</taxon>
    </lineage>
</organism>